<keyword evidence="2" id="KW-1185">Reference proteome</keyword>
<protein>
    <submittedName>
        <fullName evidence="1">Uncharacterized protein</fullName>
    </submittedName>
</protein>
<dbReference type="EMBL" id="LWCA01000655">
    <property type="protein sequence ID" value="OAF67455.1"/>
    <property type="molecule type" value="Genomic_DNA"/>
</dbReference>
<sequence length="38" mass="4306">MDNIFNNEVIKKDKGLTASYEISKIIAKAFKHHTLGET</sequence>
<comment type="caution">
    <text evidence="1">The sequence shown here is derived from an EMBL/GenBank/DDBJ whole genome shotgun (WGS) entry which is preliminary data.</text>
</comment>
<reference evidence="1 2" key="1">
    <citation type="submission" date="2016-04" db="EMBL/GenBank/DDBJ databases">
        <title>The genome of Intoshia linei affirms orthonectids as highly simplified spiralians.</title>
        <authorList>
            <person name="Mikhailov K.V."/>
            <person name="Slusarev G.S."/>
            <person name="Nikitin M.A."/>
            <person name="Logacheva M.D."/>
            <person name="Penin A."/>
            <person name="Aleoshin V."/>
            <person name="Panchin Y.V."/>
        </authorList>
    </citation>
    <scope>NUCLEOTIDE SEQUENCE [LARGE SCALE GENOMIC DNA]</scope>
    <source>
        <strain evidence="1">Intl2013</strain>
        <tissue evidence="1">Whole animal</tissue>
    </source>
</reference>
<evidence type="ECO:0000313" key="2">
    <source>
        <dbReference type="Proteomes" id="UP000078046"/>
    </source>
</evidence>
<feature type="non-terminal residue" evidence="1">
    <location>
        <position position="38"/>
    </location>
</feature>
<proteinExistence type="predicted"/>
<dbReference type="AlphaFoldDB" id="A0A177AZM4"/>
<organism evidence="1 2">
    <name type="scientific">Intoshia linei</name>
    <dbReference type="NCBI Taxonomy" id="1819745"/>
    <lineage>
        <taxon>Eukaryota</taxon>
        <taxon>Metazoa</taxon>
        <taxon>Spiralia</taxon>
        <taxon>Lophotrochozoa</taxon>
        <taxon>Mesozoa</taxon>
        <taxon>Orthonectida</taxon>
        <taxon>Rhopaluridae</taxon>
        <taxon>Intoshia</taxon>
    </lineage>
</organism>
<dbReference type="OrthoDB" id="6580598at2759"/>
<gene>
    <name evidence="1" type="ORF">A3Q56_04812</name>
</gene>
<dbReference type="Proteomes" id="UP000078046">
    <property type="component" value="Unassembled WGS sequence"/>
</dbReference>
<name>A0A177AZM4_9BILA</name>
<evidence type="ECO:0000313" key="1">
    <source>
        <dbReference type="EMBL" id="OAF67455.1"/>
    </source>
</evidence>
<accession>A0A177AZM4</accession>